<gene>
    <name evidence="6" type="ORF">ENV30_04120</name>
</gene>
<feature type="domain" description="Primosomal protein N' 3' DNA-binding" evidence="4">
    <location>
        <begin position="6"/>
        <end position="99"/>
    </location>
</feature>
<comment type="caution">
    <text evidence="6">The sequence shown here is derived from an EMBL/GenBank/DDBJ whole genome shotgun (WGS) entry which is preliminary data.</text>
</comment>
<evidence type="ECO:0000256" key="2">
    <source>
        <dbReference type="ARBA" id="ARBA00022840"/>
    </source>
</evidence>
<dbReference type="InterPro" id="IPR041222">
    <property type="entry name" value="PriA_3primeBD"/>
</dbReference>
<feature type="domain" description="Primosomal protein N C-terminal" evidence="5">
    <location>
        <begin position="579"/>
        <end position="653"/>
    </location>
</feature>
<dbReference type="PANTHER" id="PTHR30580:SF0">
    <property type="entry name" value="PRIMOSOMAL PROTEIN N"/>
    <property type="match status" value="1"/>
</dbReference>
<evidence type="ECO:0000259" key="4">
    <source>
        <dbReference type="Pfam" id="PF17764"/>
    </source>
</evidence>
<dbReference type="Pfam" id="PF17764">
    <property type="entry name" value="PriA_3primeBD"/>
    <property type="match status" value="1"/>
</dbReference>
<keyword evidence="3" id="KW-0238">DNA-binding</keyword>
<dbReference type="InterPro" id="IPR027417">
    <property type="entry name" value="P-loop_NTPase"/>
</dbReference>
<dbReference type="AlphaFoldDB" id="A0A7V4DEC4"/>
<name>A0A7V4DEC4_9BACT</name>
<dbReference type="Gene3D" id="3.40.50.300">
    <property type="entry name" value="P-loop containing nucleotide triphosphate hydrolases"/>
    <property type="match status" value="1"/>
</dbReference>
<dbReference type="GO" id="GO:0005524">
    <property type="term" value="F:ATP binding"/>
    <property type="evidence" value="ECO:0007669"/>
    <property type="project" value="UniProtKB-KW"/>
</dbReference>
<sequence>MRRIVQVALPLPLFRTFSYAVPPDLQDRVFPGSTVEVDFHGRVLTGWVVKEGGEELPGLKEIRDVLPFPPFPPSLLGFSQRLSLLYLSPLGEVLASFFPPLGKSAKKYLGFRVFAGENIQECCKRFGVLPLRGMNLFLFLERFRVPAKDLERFFKEGILRLEREFLKIGDSPRTPGECFFWEIPHLEERKAFLRDILVKTWGEGKKALLLFPDFQKVDVFCAFLKECFPSMSLIRYDSRLRPKERVAAFWRIVEGDFDAVVGTRLPAFVFPCRDLGLSVLFDPEEKGYVADRAPHYDIGEVMEERAHHFGECLHIVCALPSLRVYFRWREGRVKPGGITPPSGKRNVQGVVARGLWRNFALFPPVRRAITSVVERKGIVLVWVQKTGYATALGCRECGFYYTCPSCGIALRYHKDLALLVCPLCHFRLTPESTCPSCGGIQWGEWGQGVERVFEEVQQTFPGVLSERVDPEIEEEGWGGKVTAPSILVGTSALLREDLLPRVSLFVVHSLDEWLSLPEIGAWEQLYIRLQKVLRLLPQDAQVLVQGSQESLRRFPEFLKPWSLFYADALEKRRSLRYPPFVRLVRFVVRARNKEAVFRVLSRVRELFEARGIQVLGPFPSVRPRRERAKSAELIVRYPEEDAAEALEVCAEVFPLSGMQWSFEFVLP</sequence>
<reference evidence="6" key="1">
    <citation type="journal article" date="2020" name="mSystems">
        <title>Genome- and Community-Level Interaction Insights into Carbon Utilization and Element Cycling Functions of Hydrothermarchaeota in Hydrothermal Sediment.</title>
        <authorList>
            <person name="Zhou Z."/>
            <person name="Liu Y."/>
            <person name="Xu W."/>
            <person name="Pan J."/>
            <person name="Luo Z.H."/>
            <person name="Li M."/>
        </authorList>
    </citation>
    <scope>NUCLEOTIDE SEQUENCE [LARGE SCALE GENOMIC DNA]</scope>
    <source>
        <strain evidence="6">SpSt-747</strain>
    </source>
</reference>
<evidence type="ECO:0000313" key="6">
    <source>
        <dbReference type="EMBL" id="HGI30480.1"/>
    </source>
</evidence>
<dbReference type="GO" id="GO:0006302">
    <property type="term" value="P:double-strand break repair"/>
    <property type="evidence" value="ECO:0007669"/>
    <property type="project" value="TreeGrafter"/>
</dbReference>
<dbReference type="Gene3D" id="3.40.1440.60">
    <property type="entry name" value="PriA, 3(prime) DNA-binding domain"/>
    <property type="match status" value="1"/>
</dbReference>
<keyword evidence="2" id="KW-0067">ATP-binding</keyword>
<dbReference type="InterPro" id="IPR042115">
    <property type="entry name" value="PriA_3primeBD_sf"/>
</dbReference>
<dbReference type="SUPFAM" id="SSF52540">
    <property type="entry name" value="P-loop containing nucleoside triphosphate hydrolases"/>
    <property type="match status" value="1"/>
</dbReference>
<dbReference type="GO" id="GO:0003677">
    <property type="term" value="F:DNA binding"/>
    <property type="evidence" value="ECO:0007669"/>
    <property type="project" value="UniProtKB-KW"/>
</dbReference>
<dbReference type="GO" id="GO:0043138">
    <property type="term" value="F:3'-5' DNA helicase activity"/>
    <property type="evidence" value="ECO:0007669"/>
    <property type="project" value="TreeGrafter"/>
</dbReference>
<dbReference type="EMBL" id="DTFV01000057">
    <property type="protein sequence ID" value="HGI30480.1"/>
    <property type="molecule type" value="Genomic_DNA"/>
</dbReference>
<dbReference type="InterPro" id="IPR041236">
    <property type="entry name" value="PriA_C"/>
</dbReference>
<evidence type="ECO:0008006" key="7">
    <source>
        <dbReference type="Google" id="ProtNLM"/>
    </source>
</evidence>
<dbReference type="GO" id="GO:0006310">
    <property type="term" value="P:DNA recombination"/>
    <property type="evidence" value="ECO:0007669"/>
    <property type="project" value="TreeGrafter"/>
</dbReference>
<proteinExistence type="predicted"/>
<dbReference type="Pfam" id="PF18074">
    <property type="entry name" value="PriA_C"/>
    <property type="match status" value="1"/>
</dbReference>
<keyword evidence="1" id="KW-0547">Nucleotide-binding</keyword>
<evidence type="ECO:0000259" key="5">
    <source>
        <dbReference type="Pfam" id="PF18074"/>
    </source>
</evidence>
<dbReference type="PANTHER" id="PTHR30580">
    <property type="entry name" value="PRIMOSOMAL PROTEIN N"/>
    <property type="match status" value="1"/>
</dbReference>
<accession>A0A7V4DEC4</accession>
<organism evidence="6">
    <name type="scientific">Candidatus Caldatribacterium californiense</name>
    <dbReference type="NCBI Taxonomy" id="1454726"/>
    <lineage>
        <taxon>Bacteria</taxon>
        <taxon>Pseudomonadati</taxon>
        <taxon>Atribacterota</taxon>
        <taxon>Atribacteria</taxon>
        <taxon>Atribacterales</taxon>
        <taxon>Candidatus Caldatribacteriaceae</taxon>
        <taxon>Candidatus Caldatribacterium</taxon>
    </lineage>
</organism>
<evidence type="ECO:0000256" key="3">
    <source>
        <dbReference type="ARBA" id="ARBA00023125"/>
    </source>
</evidence>
<protein>
    <recommendedName>
        <fullName evidence="7">Primosomal protein N</fullName>
    </recommendedName>
</protein>
<evidence type="ECO:0000256" key="1">
    <source>
        <dbReference type="ARBA" id="ARBA00022741"/>
    </source>
</evidence>
<dbReference type="GO" id="GO:0006270">
    <property type="term" value="P:DNA replication initiation"/>
    <property type="evidence" value="ECO:0007669"/>
    <property type="project" value="TreeGrafter"/>
</dbReference>